<dbReference type="GO" id="GO:0004803">
    <property type="term" value="F:transposase activity"/>
    <property type="evidence" value="ECO:0007669"/>
    <property type="project" value="InterPro"/>
</dbReference>
<sequence>MWMARTGAQWRHLPDEYGKWNSDFRRYRRWVETGGFEAMLETLAELVERDRSADMIDSTVVRAHHCAVGIKRGLRRPRRLADRAAASPPSSMPAVMRKGRPLGFVLTPGQTHDTQGFAPLFRMVSDRIEAFLADKGYDADAIREEIASANVEAVIPSKSNRRDPIPHDKAKYKWRNQIERLFNKLKNCRRIATRYDKTKESYLGFVAIAAVKLWIPFVHER</sequence>
<dbReference type="Pfam" id="PF01609">
    <property type="entry name" value="DDE_Tnp_1"/>
    <property type="match status" value="1"/>
</dbReference>
<reference evidence="3 4" key="1">
    <citation type="submission" date="2018-05" db="EMBL/GenBank/DDBJ databases">
        <title>Genomic Encyclopedia of Type Strains, Phase IV (KMG-IV): sequencing the most valuable type-strain genomes for metagenomic binning, comparative biology and taxonomic classification.</title>
        <authorList>
            <person name="Goeker M."/>
        </authorList>
    </citation>
    <scope>NUCLEOTIDE SEQUENCE [LARGE SCALE GENOMIC DNA]</scope>
    <source>
        <strain evidence="3 4">DSM 6462</strain>
    </source>
</reference>
<dbReference type="AlphaFoldDB" id="A0A2V3TU25"/>
<evidence type="ECO:0000259" key="2">
    <source>
        <dbReference type="Pfam" id="PF13340"/>
    </source>
</evidence>
<dbReference type="GO" id="GO:0006313">
    <property type="term" value="P:DNA transposition"/>
    <property type="evidence" value="ECO:0007669"/>
    <property type="project" value="InterPro"/>
</dbReference>
<evidence type="ECO:0000313" key="4">
    <source>
        <dbReference type="Proteomes" id="UP000248021"/>
    </source>
</evidence>
<protein>
    <submittedName>
        <fullName evidence="3">Transposase</fullName>
    </submittedName>
</protein>
<dbReference type="EMBL" id="QJJK01000019">
    <property type="protein sequence ID" value="PXW51605.1"/>
    <property type="molecule type" value="Genomic_DNA"/>
</dbReference>
<dbReference type="Pfam" id="PF13340">
    <property type="entry name" value="DUF4096"/>
    <property type="match status" value="1"/>
</dbReference>
<dbReference type="Proteomes" id="UP000248021">
    <property type="component" value="Unassembled WGS sequence"/>
</dbReference>
<dbReference type="PANTHER" id="PTHR30007">
    <property type="entry name" value="PHP DOMAIN PROTEIN"/>
    <property type="match status" value="1"/>
</dbReference>
<dbReference type="InterPro" id="IPR002559">
    <property type="entry name" value="Transposase_11"/>
</dbReference>
<feature type="domain" description="Insertion element IS402-like" evidence="2">
    <location>
        <begin position="1"/>
        <end position="39"/>
    </location>
</feature>
<name>A0A2V3TU25_9HYPH</name>
<feature type="domain" description="Transposase IS4-like" evidence="1">
    <location>
        <begin position="97"/>
        <end position="199"/>
    </location>
</feature>
<keyword evidence="4" id="KW-1185">Reference proteome</keyword>
<comment type="caution">
    <text evidence="3">The sequence shown here is derived from an EMBL/GenBank/DDBJ whole genome shotgun (WGS) entry which is preliminary data.</text>
</comment>
<evidence type="ECO:0000313" key="3">
    <source>
        <dbReference type="EMBL" id="PXW51605.1"/>
    </source>
</evidence>
<dbReference type="InterPro" id="IPR025161">
    <property type="entry name" value="IS402-like_dom"/>
</dbReference>
<dbReference type="NCBIfam" id="NF033580">
    <property type="entry name" value="transpos_IS5_3"/>
    <property type="match status" value="1"/>
</dbReference>
<accession>A0A2V3TU25</accession>
<proteinExistence type="predicted"/>
<dbReference type="GO" id="GO:0003677">
    <property type="term" value="F:DNA binding"/>
    <property type="evidence" value="ECO:0007669"/>
    <property type="project" value="InterPro"/>
</dbReference>
<organism evidence="3 4">
    <name type="scientific">Chelatococcus asaccharovorans</name>
    <dbReference type="NCBI Taxonomy" id="28210"/>
    <lineage>
        <taxon>Bacteria</taxon>
        <taxon>Pseudomonadati</taxon>
        <taxon>Pseudomonadota</taxon>
        <taxon>Alphaproteobacteria</taxon>
        <taxon>Hyphomicrobiales</taxon>
        <taxon>Chelatococcaceae</taxon>
        <taxon>Chelatococcus</taxon>
    </lineage>
</organism>
<gene>
    <name evidence="3" type="ORF">C7450_11942</name>
</gene>
<evidence type="ECO:0000259" key="1">
    <source>
        <dbReference type="Pfam" id="PF01609"/>
    </source>
</evidence>
<dbReference type="PANTHER" id="PTHR30007:SF1">
    <property type="entry name" value="BLR1914 PROTEIN"/>
    <property type="match status" value="1"/>
</dbReference>